<feature type="domain" description="Bacterial sugar transferase" evidence="1">
    <location>
        <begin position="7"/>
        <end position="62"/>
    </location>
</feature>
<keyword evidence="3" id="KW-1185">Reference proteome</keyword>
<accession>A0A517DXE9</accession>
<dbReference type="Proteomes" id="UP000320776">
    <property type="component" value="Chromosome"/>
</dbReference>
<dbReference type="InterPro" id="IPR003362">
    <property type="entry name" value="Bact_transf"/>
</dbReference>
<proteinExistence type="predicted"/>
<reference evidence="2 3" key="1">
    <citation type="submission" date="2019-02" db="EMBL/GenBank/DDBJ databases">
        <title>Closed genome of Sporomusa termitida DSM 4440.</title>
        <authorList>
            <person name="Poehlein A."/>
            <person name="Daniel R."/>
        </authorList>
    </citation>
    <scope>NUCLEOTIDE SEQUENCE [LARGE SCALE GENOMIC DNA]</scope>
    <source>
        <strain evidence="2 3">DSM 4440</strain>
    </source>
</reference>
<dbReference type="KEGG" id="sted:SPTER_34420"/>
<sequence length="72" mass="8201">MSGFHASHDVLPQIVNIFKGEISVIGISQLWNQYDLIERRDKYGENDIPVGLTGWAQINGRDFRLIQTTKIS</sequence>
<gene>
    <name evidence="2" type="ORF">SPTER_34420</name>
</gene>
<dbReference type="EMBL" id="CP036259">
    <property type="protein sequence ID" value="QDR82021.1"/>
    <property type="molecule type" value="Genomic_DNA"/>
</dbReference>
<organism evidence="2 3">
    <name type="scientific">Sporomusa termitida</name>
    <dbReference type="NCBI Taxonomy" id="2377"/>
    <lineage>
        <taxon>Bacteria</taxon>
        <taxon>Bacillati</taxon>
        <taxon>Bacillota</taxon>
        <taxon>Negativicutes</taxon>
        <taxon>Selenomonadales</taxon>
        <taxon>Sporomusaceae</taxon>
        <taxon>Sporomusa</taxon>
    </lineage>
</organism>
<evidence type="ECO:0000313" key="3">
    <source>
        <dbReference type="Proteomes" id="UP000320776"/>
    </source>
</evidence>
<protein>
    <recommendedName>
        <fullName evidence="1">Bacterial sugar transferase domain-containing protein</fullName>
    </recommendedName>
</protein>
<evidence type="ECO:0000313" key="2">
    <source>
        <dbReference type="EMBL" id="QDR82021.1"/>
    </source>
</evidence>
<evidence type="ECO:0000259" key="1">
    <source>
        <dbReference type="Pfam" id="PF02397"/>
    </source>
</evidence>
<dbReference type="OrthoDB" id="9808602at2"/>
<name>A0A517DXE9_9FIRM</name>
<dbReference type="RefSeq" id="WP_144351447.1">
    <property type="nucleotide sequence ID" value="NZ_CP036259.1"/>
</dbReference>
<dbReference type="AlphaFoldDB" id="A0A517DXE9"/>
<dbReference type="Pfam" id="PF02397">
    <property type="entry name" value="Bac_transf"/>
    <property type="match status" value="1"/>
</dbReference>